<dbReference type="OrthoDB" id="9805674at2"/>
<dbReference type="InterPro" id="IPR036457">
    <property type="entry name" value="PPM-type-like_dom_sf"/>
</dbReference>
<proteinExistence type="predicted"/>
<dbReference type="SUPFAM" id="SSF81606">
    <property type="entry name" value="PP2C-like"/>
    <property type="match status" value="1"/>
</dbReference>
<dbReference type="Proteomes" id="UP000317421">
    <property type="component" value="Unassembled WGS sequence"/>
</dbReference>
<dbReference type="Pfam" id="PF13672">
    <property type="entry name" value="PP2C_2"/>
    <property type="match status" value="1"/>
</dbReference>
<evidence type="ECO:0000313" key="2">
    <source>
        <dbReference type="EMBL" id="TWT99693.1"/>
    </source>
</evidence>
<dbReference type="Gene3D" id="3.60.40.10">
    <property type="entry name" value="PPM-type phosphatase domain"/>
    <property type="match status" value="1"/>
</dbReference>
<protein>
    <recommendedName>
        <fullName evidence="1">PPM-type phosphatase domain-containing protein</fullName>
    </recommendedName>
</protein>
<feature type="domain" description="PPM-type phosphatase" evidence="1">
    <location>
        <begin position="10"/>
        <end position="231"/>
    </location>
</feature>
<dbReference type="AlphaFoldDB" id="A0A5C6ANE5"/>
<name>A0A5C6ANE5_9BACT</name>
<sequence length="254" mass="26937">MWRYIAASVTGPSHVGSGAPCQDSHQVSVLTRLGDSALVACVADGAGSASRSQDGSAMACEAVLELATAHFDAAQGSFAGVTADEALGWVREARDRIERLSEMRGGKLREYATTLCVACLSPAGGVFLQIGDGAIVARRSGALGVVFWPQSGEYANSTMFLTGDRFEEHVQFQAAEGDFSEVALLTDGVERLALSFEGRTPHPPFFDPLFSALRSAPDPVALNAELTRFLDSESMRHRSDDDKTVVLAAQAAPR</sequence>
<accession>A0A5C6ANE5</accession>
<keyword evidence="3" id="KW-1185">Reference proteome</keyword>
<comment type="caution">
    <text evidence="2">The sequence shown here is derived from an EMBL/GenBank/DDBJ whole genome shotgun (WGS) entry which is preliminary data.</text>
</comment>
<evidence type="ECO:0000313" key="3">
    <source>
        <dbReference type="Proteomes" id="UP000317421"/>
    </source>
</evidence>
<dbReference type="InterPro" id="IPR001932">
    <property type="entry name" value="PPM-type_phosphatase-like_dom"/>
</dbReference>
<gene>
    <name evidence="2" type="ORF">Pla108_06360</name>
</gene>
<reference evidence="2 3" key="1">
    <citation type="submission" date="2019-02" db="EMBL/GenBank/DDBJ databases">
        <title>Deep-cultivation of Planctomycetes and their phenomic and genomic characterization uncovers novel biology.</title>
        <authorList>
            <person name="Wiegand S."/>
            <person name="Jogler M."/>
            <person name="Boedeker C."/>
            <person name="Pinto D."/>
            <person name="Vollmers J."/>
            <person name="Rivas-Marin E."/>
            <person name="Kohn T."/>
            <person name="Peeters S.H."/>
            <person name="Heuer A."/>
            <person name="Rast P."/>
            <person name="Oberbeckmann S."/>
            <person name="Bunk B."/>
            <person name="Jeske O."/>
            <person name="Meyerdierks A."/>
            <person name="Storesund J.E."/>
            <person name="Kallscheuer N."/>
            <person name="Luecker S."/>
            <person name="Lage O.M."/>
            <person name="Pohl T."/>
            <person name="Merkel B.J."/>
            <person name="Hornburger P."/>
            <person name="Mueller R.-W."/>
            <person name="Bruemmer F."/>
            <person name="Labrenz M."/>
            <person name="Spormann A.M."/>
            <person name="Op Den Camp H."/>
            <person name="Overmann J."/>
            <person name="Amann R."/>
            <person name="Jetten M.S.M."/>
            <person name="Mascher T."/>
            <person name="Medema M.H."/>
            <person name="Devos D.P."/>
            <person name="Kaster A.-K."/>
            <person name="Ovreas L."/>
            <person name="Rohde M."/>
            <person name="Galperin M.Y."/>
            <person name="Jogler C."/>
        </authorList>
    </citation>
    <scope>NUCLEOTIDE SEQUENCE [LARGE SCALE GENOMIC DNA]</scope>
    <source>
        <strain evidence="2 3">Pla108</strain>
    </source>
</reference>
<organism evidence="2 3">
    <name type="scientific">Botrimarina colliarenosi</name>
    <dbReference type="NCBI Taxonomy" id="2528001"/>
    <lineage>
        <taxon>Bacteria</taxon>
        <taxon>Pseudomonadati</taxon>
        <taxon>Planctomycetota</taxon>
        <taxon>Planctomycetia</taxon>
        <taxon>Pirellulales</taxon>
        <taxon>Lacipirellulaceae</taxon>
        <taxon>Botrimarina</taxon>
    </lineage>
</organism>
<dbReference type="RefSeq" id="WP_146442859.1">
    <property type="nucleotide sequence ID" value="NZ_SJPR01000001.1"/>
</dbReference>
<evidence type="ECO:0000259" key="1">
    <source>
        <dbReference type="Pfam" id="PF13672"/>
    </source>
</evidence>
<dbReference type="EMBL" id="SJPR01000001">
    <property type="protein sequence ID" value="TWT99693.1"/>
    <property type="molecule type" value="Genomic_DNA"/>
</dbReference>